<evidence type="ECO:0000313" key="2">
    <source>
        <dbReference type="EMBL" id="KLO47672.1"/>
    </source>
</evidence>
<protein>
    <recommendedName>
        <fullName evidence="4">ATPase involved in DNA repair</fullName>
    </recommendedName>
</protein>
<dbReference type="Gene3D" id="3.20.20.140">
    <property type="entry name" value="Metal-dependent hydrolases"/>
    <property type="match status" value="1"/>
</dbReference>
<dbReference type="NCBIfam" id="NF045780">
    <property type="entry name" value="TrlF_fam_ATP"/>
    <property type="match status" value="1"/>
</dbReference>
<keyword evidence="1" id="KW-0175">Coiled coil</keyword>
<evidence type="ECO:0008006" key="4">
    <source>
        <dbReference type="Google" id="ProtNLM"/>
    </source>
</evidence>
<dbReference type="Gene3D" id="3.40.50.300">
    <property type="entry name" value="P-loop containing nucleotide triphosphate hydrolases"/>
    <property type="match status" value="2"/>
</dbReference>
<organism evidence="2 3">
    <name type="scientific">Mycolicibacterium senegalense</name>
    <dbReference type="NCBI Taxonomy" id="1796"/>
    <lineage>
        <taxon>Bacteria</taxon>
        <taxon>Bacillati</taxon>
        <taxon>Actinomycetota</taxon>
        <taxon>Actinomycetes</taxon>
        <taxon>Mycobacteriales</taxon>
        <taxon>Mycobacteriaceae</taxon>
        <taxon>Mycolicibacterium</taxon>
    </lineage>
</organism>
<dbReference type="SUPFAM" id="SSF89550">
    <property type="entry name" value="PHP domain-like"/>
    <property type="match status" value="1"/>
</dbReference>
<name>A0ABR5FMB7_9MYCO</name>
<dbReference type="InterPro" id="IPR027417">
    <property type="entry name" value="P-loop_NTPase"/>
</dbReference>
<reference evidence="2 3" key="1">
    <citation type="submission" date="2015-05" db="EMBL/GenBank/DDBJ databases">
        <title>Genome sequence of Mycobacterium senegalense.</title>
        <authorList>
            <person name="Greninger A.L."/>
            <person name="Miller S."/>
        </authorList>
    </citation>
    <scope>NUCLEOTIDE SEQUENCE [LARGE SCALE GENOMIC DNA]</scope>
    <source>
        <strain evidence="2 3">CK2</strain>
    </source>
</reference>
<keyword evidence="3" id="KW-1185">Reference proteome</keyword>
<comment type="caution">
    <text evidence="2">The sequence shown here is derived from an EMBL/GenBank/DDBJ whole genome shotgun (WGS) entry which is preliminary data.</text>
</comment>
<evidence type="ECO:0000256" key="1">
    <source>
        <dbReference type="SAM" id="Coils"/>
    </source>
</evidence>
<dbReference type="InterPro" id="IPR054787">
    <property type="entry name" value="TrlF_ATPase"/>
</dbReference>
<accession>A0ABR5FMB7</accession>
<feature type="coiled-coil region" evidence="1">
    <location>
        <begin position="526"/>
        <end position="553"/>
    </location>
</feature>
<dbReference type="InterPro" id="IPR016195">
    <property type="entry name" value="Pol/histidinol_Pase-like"/>
</dbReference>
<dbReference type="SUPFAM" id="SSF52540">
    <property type="entry name" value="P-loop containing nucleoside triphosphate hydrolases"/>
    <property type="match status" value="1"/>
</dbReference>
<dbReference type="EMBL" id="LDPU01000003">
    <property type="protein sequence ID" value="KLO47672.1"/>
    <property type="molecule type" value="Genomic_DNA"/>
</dbReference>
<evidence type="ECO:0000313" key="3">
    <source>
        <dbReference type="Proteomes" id="UP000036499"/>
    </source>
</evidence>
<gene>
    <name evidence="2" type="ORF">ABW05_31285</name>
</gene>
<dbReference type="RefSeq" id="WP_047036610.1">
    <property type="nucleotide sequence ID" value="NZ_LDCO01000003.1"/>
</dbReference>
<proteinExistence type="predicted"/>
<dbReference type="Proteomes" id="UP000036499">
    <property type="component" value="Unassembled WGS sequence"/>
</dbReference>
<sequence length="872" mass="93622">MAEPTPGAHWIRAALQVNPYAYKGKNEPSKSFVAESDYNTALLDECESLGINLIAITDHWCVDSANGLLAAATDRGIVALPGFEANSSEGVHILVIFEAGTQLSKVNAAIGACGVQPGCPNGTTGHAFTDILEKMTDLGAMVIPAHINVPNSGMLTGRSGPPLIVMVKDPNLHAVAITPSQADGTDQELIVRGRKPYDRRHPLAVIHADDIVHPDQLRTDGATSWFKVSDSRMESLKLAVRTPETRVALADPTGPPRALLKQISWIGGFLDGVTVPIASDLTALIGGRGTGKSTVIESLRYTLGLEPIGKEAKADHKAIVEKVLRSGTIVRIEVETVSPTPRRFTVERVVPNPPVVRDTSGTATNQQPVDVAGLVEVFGQHELAELASRPESVADMLHRFEGTGGTDDEHRLVLEQLAANRQQLQHTEDARTKLKDQLADIPRLDEQVQQFKETDVATRLKDLQRLDRDESVFSEAAVRTSAATEALSELVNPQLEATLVADYEGLDDSPHQLTLQRATSATVGLASKLKEVADAAIAAITAAEAEISAAKADWHSAVEDERIEHAEVLRKLHDEGLEPDKYLDTSKALDDLKAKEPRLSSYDETLRTLLGERDKLLGQLAEHERKQAESLHEAVRAANAATGGVVVVRPIAAPDRSDITQVITNRVSGARTQIMAAVTAADYSPRTFVTAVRRGSAELEKLNIRGAQAANLISAGEPLLRELEEMAVGHAVEVLLDISSNGGQRELRTMEELSKGQRATALLLLLLGASTAPLVIDQPEDDLDNRFIYDGVVAHLRKLKGVRQIIASTHNANVPVLGDAELIVALQGDGQHGKPAADGIGSLDDAAIRAHAENILEGGPAAFNARHHLYGF</sequence>